<evidence type="ECO:0000256" key="1">
    <source>
        <dbReference type="ARBA" id="ARBA00006676"/>
    </source>
</evidence>
<dbReference type="AlphaFoldDB" id="A0A8C1VL84"/>
<dbReference type="GO" id="GO:0003876">
    <property type="term" value="F:AMP deaminase activity"/>
    <property type="evidence" value="ECO:0007669"/>
    <property type="project" value="InterPro"/>
</dbReference>
<evidence type="ECO:0000313" key="4">
    <source>
        <dbReference type="Proteomes" id="UP000694700"/>
    </source>
</evidence>
<name>A0A8C1VL84_CYPCA</name>
<dbReference type="Proteomes" id="UP000694700">
    <property type="component" value="Unplaced"/>
</dbReference>
<dbReference type="Pfam" id="PF19326">
    <property type="entry name" value="AMP_deaminase"/>
    <property type="match status" value="1"/>
</dbReference>
<dbReference type="InterPro" id="IPR006329">
    <property type="entry name" value="AMPD"/>
</dbReference>
<keyword evidence="2" id="KW-0546">Nucleotide metabolism</keyword>
<accession>A0A8C1VL84</accession>
<sequence length="183" mass="20878">VCLNVPDTDMPWQFPKIFLCDVDEEVRLLAEKVYTSALKEEDTKDALSMYTVPEDCPIGLQEAKQRDAKQSKSFKMIRSQSMSLQIPLSTDSVRGVVTPLISPSSTCSSISQNFPEYQRVTISGDYCAGITVEDYEQAAKSLLKALFFKKKKKKYSKLAYHRFPWTTAQFLHNAANERWTEED</sequence>
<evidence type="ECO:0000313" key="3">
    <source>
        <dbReference type="Ensembl" id="ENSCCRP00015053671.1"/>
    </source>
</evidence>
<reference evidence="3" key="1">
    <citation type="submission" date="2025-08" db="UniProtKB">
        <authorList>
            <consortium name="Ensembl"/>
        </authorList>
    </citation>
    <scope>IDENTIFICATION</scope>
</reference>
<dbReference type="Ensembl" id="ENSCCRT00015055451.1">
    <property type="protein sequence ID" value="ENSCCRP00015053671.1"/>
    <property type="gene ID" value="ENSCCRG00015022132.1"/>
</dbReference>
<proteinExistence type="inferred from homology"/>
<comment type="similarity">
    <text evidence="1">Belongs to the metallo-dependent hydrolases superfamily. Adenosine and AMP deaminases family.</text>
</comment>
<dbReference type="GO" id="GO:0032264">
    <property type="term" value="P:IMP salvage"/>
    <property type="evidence" value="ECO:0007669"/>
    <property type="project" value="InterPro"/>
</dbReference>
<protein>
    <submittedName>
        <fullName evidence="3">Adenosine monophosphate deaminase 3a</fullName>
    </submittedName>
</protein>
<organism evidence="3 4">
    <name type="scientific">Cyprinus carpio</name>
    <name type="common">Common carp</name>
    <dbReference type="NCBI Taxonomy" id="7962"/>
    <lineage>
        <taxon>Eukaryota</taxon>
        <taxon>Metazoa</taxon>
        <taxon>Chordata</taxon>
        <taxon>Craniata</taxon>
        <taxon>Vertebrata</taxon>
        <taxon>Euteleostomi</taxon>
        <taxon>Actinopterygii</taxon>
        <taxon>Neopterygii</taxon>
        <taxon>Teleostei</taxon>
        <taxon>Ostariophysi</taxon>
        <taxon>Cypriniformes</taxon>
        <taxon>Cyprinidae</taxon>
        <taxon>Cyprininae</taxon>
        <taxon>Cyprinus</taxon>
    </lineage>
</organism>
<evidence type="ECO:0000256" key="2">
    <source>
        <dbReference type="ARBA" id="ARBA00023080"/>
    </source>
</evidence>